<sequence>MIKDLDTKKSRHQQAKAKLVSVRTSSTTNPTLLPLQTPTHGPEIGTPDKFDSTRDNLCNLVPDGVVYFPIDVLVSPRRGLTQPSTLNLNWATSFINKALAKADPIMYNKLIKHFMAFYFNLEEKEKAELTLWALRQTSLVVDYTHTFMTLAADSGWEVLTLISLYNQGLKKDIQLDLITGSMLKSTDMKRLCNNQKKQGWTQKPWTSPHSGAL</sequence>
<reference evidence="3 4" key="1">
    <citation type="submission" date="2015-08" db="EMBL/GenBank/DDBJ databases">
        <title>Next Generation Sequencing and Analysis of the Genome of Puccinia sorghi L Schw, the Causal Agent of Maize Common Rust.</title>
        <authorList>
            <person name="Rochi L."/>
            <person name="Burguener G."/>
            <person name="Darino M."/>
            <person name="Turjanski A."/>
            <person name="Kreff E."/>
            <person name="Dieguez M.J."/>
            <person name="Sacco F."/>
        </authorList>
    </citation>
    <scope>NUCLEOTIDE SEQUENCE [LARGE SCALE GENOMIC DNA]</scope>
    <source>
        <strain evidence="3 4">RO10H11247</strain>
    </source>
</reference>
<evidence type="ECO:0000256" key="1">
    <source>
        <dbReference type="SAM" id="MobiDB-lite"/>
    </source>
</evidence>
<evidence type="ECO:0000313" key="3">
    <source>
        <dbReference type="EMBL" id="KNZ50525.1"/>
    </source>
</evidence>
<dbReference type="EMBL" id="LAVV01009469">
    <property type="protein sequence ID" value="KNZ50525.1"/>
    <property type="molecule type" value="Genomic_DNA"/>
</dbReference>
<dbReference type="OrthoDB" id="1745472at2759"/>
<proteinExistence type="predicted"/>
<feature type="region of interest" description="Disordered" evidence="1">
    <location>
        <begin position="1"/>
        <end position="48"/>
    </location>
</feature>
<dbReference type="Proteomes" id="UP000037035">
    <property type="component" value="Unassembled WGS sequence"/>
</dbReference>
<protein>
    <recommendedName>
        <fullName evidence="2">Retrotransposon gag domain-containing protein</fullName>
    </recommendedName>
</protein>
<feature type="compositionally biased region" description="Low complexity" evidence="1">
    <location>
        <begin position="24"/>
        <end position="39"/>
    </location>
</feature>
<evidence type="ECO:0000259" key="2">
    <source>
        <dbReference type="Pfam" id="PF03732"/>
    </source>
</evidence>
<feature type="domain" description="Retrotransposon gag" evidence="2">
    <location>
        <begin position="88"/>
        <end position="170"/>
    </location>
</feature>
<organism evidence="3 4">
    <name type="scientific">Puccinia sorghi</name>
    <dbReference type="NCBI Taxonomy" id="27349"/>
    <lineage>
        <taxon>Eukaryota</taxon>
        <taxon>Fungi</taxon>
        <taxon>Dikarya</taxon>
        <taxon>Basidiomycota</taxon>
        <taxon>Pucciniomycotina</taxon>
        <taxon>Pucciniomycetes</taxon>
        <taxon>Pucciniales</taxon>
        <taxon>Pucciniaceae</taxon>
        <taxon>Puccinia</taxon>
    </lineage>
</organism>
<keyword evidence="4" id="KW-1185">Reference proteome</keyword>
<dbReference type="AlphaFoldDB" id="A0A0L6URR2"/>
<dbReference type="Pfam" id="PF03732">
    <property type="entry name" value="Retrotrans_gag"/>
    <property type="match status" value="1"/>
</dbReference>
<gene>
    <name evidence="3" type="ORF">VP01_4370g1</name>
</gene>
<evidence type="ECO:0000313" key="4">
    <source>
        <dbReference type="Proteomes" id="UP000037035"/>
    </source>
</evidence>
<accession>A0A0L6URR2</accession>
<comment type="caution">
    <text evidence="3">The sequence shown here is derived from an EMBL/GenBank/DDBJ whole genome shotgun (WGS) entry which is preliminary data.</text>
</comment>
<name>A0A0L6URR2_9BASI</name>
<dbReference type="VEuPathDB" id="FungiDB:VP01_4370g1"/>
<dbReference type="InterPro" id="IPR005162">
    <property type="entry name" value="Retrotrans_gag_dom"/>
</dbReference>